<dbReference type="SUPFAM" id="SSF53613">
    <property type="entry name" value="Ribokinase-like"/>
    <property type="match status" value="1"/>
</dbReference>
<dbReference type="InterPro" id="IPR002139">
    <property type="entry name" value="Ribo/fructo_kinase"/>
</dbReference>
<dbReference type="PANTHER" id="PTHR43320">
    <property type="entry name" value="SUGAR KINASE"/>
    <property type="match status" value="1"/>
</dbReference>
<dbReference type="Proteomes" id="UP000295210">
    <property type="component" value="Unassembled WGS sequence"/>
</dbReference>
<dbReference type="Pfam" id="PF00294">
    <property type="entry name" value="PfkB"/>
    <property type="match status" value="1"/>
</dbReference>
<dbReference type="EMBL" id="SMGK01000004">
    <property type="protein sequence ID" value="TCK71872.1"/>
    <property type="molecule type" value="Genomic_DNA"/>
</dbReference>
<evidence type="ECO:0000256" key="1">
    <source>
        <dbReference type="ARBA" id="ARBA00010688"/>
    </source>
</evidence>
<evidence type="ECO:0000313" key="7">
    <source>
        <dbReference type="Proteomes" id="UP000295210"/>
    </source>
</evidence>
<dbReference type="OrthoDB" id="9813569at2"/>
<comment type="caution">
    <text evidence="6">The sequence shown here is derived from an EMBL/GenBank/DDBJ whole genome shotgun (WGS) entry which is preliminary data.</text>
</comment>
<organism evidence="6 7">
    <name type="scientific">Acidipila rosea</name>
    <dbReference type="NCBI Taxonomy" id="768535"/>
    <lineage>
        <taxon>Bacteria</taxon>
        <taxon>Pseudomonadati</taxon>
        <taxon>Acidobacteriota</taxon>
        <taxon>Terriglobia</taxon>
        <taxon>Terriglobales</taxon>
        <taxon>Acidobacteriaceae</taxon>
        <taxon>Acidipila</taxon>
    </lineage>
</organism>
<evidence type="ECO:0000313" key="6">
    <source>
        <dbReference type="EMBL" id="TCK71872.1"/>
    </source>
</evidence>
<keyword evidence="7" id="KW-1185">Reference proteome</keyword>
<dbReference type="Gene3D" id="3.40.1190.20">
    <property type="match status" value="1"/>
</dbReference>
<feature type="domain" description="Carbohydrate kinase PfkB" evidence="5">
    <location>
        <begin position="13"/>
        <end position="297"/>
    </location>
</feature>
<dbReference type="InterPro" id="IPR052700">
    <property type="entry name" value="Carb_kinase_PfkB-like"/>
</dbReference>
<dbReference type="InterPro" id="IPR029056">
    <property type="entry name" value="Ribokinase-like"/>
</dbReference>
<keyword evidence="3 4" id="KW-0418">Kinase</keyword>
<evidence type="ECO:0000259" key="5">
    <source>
        <dbReference type="Pfam" id="PF00294"/>
    </source>
</evidence>
<dbReference type="PROSITE" id="PS00584">
    <property type="entry name" value="PFKB_KINASES_2"/>
    <property type="match status" value="1"/>
</dbReference>
<dbReference type="GO" id="GO:0016301">
    <property type="term" value="F:kinase activity"/>
    <property type="evidence" value="ECO:0007669"/>
    <property type="project" value="UniProtKB-KW"/>
</dbReference>
<dbReference type="InterPro" id="IPR002173">
    <property type="entry name" value="Carboh/pur_kinase_PfkB_CS"/>
</dbReference>
<dbReference type="PRINTS" id="PR00990">
    <property type="entry name" value="RIBOKINASE"/>
</dbReference>
<dbReference type="CDD" id="cd01166">
    <property type="entry name" value="KdgK"/>
    <property type="match status" value="1"/>
</dbReference>
<gene>
    <name evidence="6" type="ORF">C7378_2494</name>
</gene>
<comment type="similarity">
    <text evidence="1 4">Belongs to the carbohydrate kinase PfkB family.</text>
</comment>
<dbReference type="RefSeq" id="WP_131997056.1">
    <property type="nucleotide sequence ID" value="NZ_SMGK01000004.1"/>
</dbReference>
<proteinExistence type="inferred from homology"/>
<dbReference type="PANTHER" id="PTHR43320:SF3">
    <property type="entry name" value="CARBOHYDRATE KINASE PFKB DOMAIN-CONTAINING PROTEIN"/>
    <property type="match status" value="1"/>
</dbReference>
<evidence type="ECO:0000256" key="4">
    <source>
        <dbReference type="RuleBase" id="RU003704"/>
    </source>
</evidence>
<protein>
    <submittedName>
        <fullName evidence="6">Sugar/nucleoside kinase (Ribokinase family)</fullName>
    </submittedName>
</protein>
<dbReference type="AlphaFoldDB" id="A0A4R1L1N4"/>
<reference evidence="6 7" key="1">
    <citation type="submission" date="2019-03" db="EMBL/GenBank/DDBJ databases">
        <title>Genomic Encyclopedia of Type Strains, Phase IV (KMG-IV): sequencing the most valuable type-strain genomes for metagenomic binning, comparative biology and taxonomic classification.</title>
        <authorList>
            <person name="Goeker M."/>
        </authorList>
    </citation>
    <scope>NUCLEOTIDE SEQUENCE [LARGE SCALE GENOMIC DNA]</scope>
    <source>
        <strain evidence="6 7">DSM 103428</strain>
    </source>
</reference>
<sequence length="314" mass="33733">MTEIPRFDITLAGEINLDLILYGLPEQMPLERELLASGFRVTLGSSSAILAHNLATLGTRVGFQTRLGRDDFGQLALGRLAESGVDLSEIRYSEDGTGTGVTILLPHGERRHILTYLGTIARLTREDLNMDYLTAAPHFHLSSLYLQQGLTADVPQIFAALRQAGMTISLDTNDDPGGEWGGVLDQLLDSIDVLLPNEDELKQIAGSGTLEDALDALAERVPLIVVKRGRQGALVQQGDHRESVPPVIVTPVDTIGAGDSFNAGFLSGYLKGESPARCAAMGNITGALSTLRPGGTEAFRDAKLREEFLAMHGF</sequence>
<keyword evidence="2 4" id="KW-0808">Transferase</keyword>
<accession>A0A4R1L1N4</accession>
<name>A0A4R1L1N4_9BACT</name>
<dbReference type="InterPro" id="IPR011611">
    <property type="entry name" value="PfkB_dom"/>
</dbReference>
<evidence type="ECO:0000256" key="2">
    <source>
        <dbReference type="ARBA" id="ARBA00022679"/>
    </source>
</evidence>
<evidence type="ECO:0000256" key="3">
    <source>
        <dbReference type="ARBA" id="ARBA00022777"/>
    </source>
</evidence>